<evidence type="ECO:0000313" key="1">
    <source>
        <dbReference type="EMBL" id="SNY69874.1"/>
    </source>
</evidence>
<protein>
    <submittedName>
        <fullName evidence="1">Uncharacterized protein</fullName>
    </submittedName>
</protein>
<proteinExistence type="predicted"/>
<dbReference type="AlphaFoldDB" id="A0A285KB93"/>
<sequence length="112" mass="11845">MAEIIAADPDRLKNSALDHYVDRVDDMTDSYHGTVADIGSPLRHKERGDIDKSATKLVEDTGASVVGVLEAVRALVSADHGSVQKLANDFANSEEDRAILAGGSGDSTASRH</sequence>
<dbReference type="EMBL" id="OBDY01000036">
    <property type="protein sequence ID" value="SNY69874.1"/>
    <property type="molecule type" value="Genomic_DNA"/>
</dbReference>
<dbReference type="Proteomes" id="UP000219612">
    <property type="component" value="Unassembled WGS sequence"/>
</dbReference>
<organism evidence="1 2">
    <name type="scientific">Paractinoplanes atraurantiacus</name>
    <dbReference type="NCBI Taxonomy" id="1036182"/>
    <lineage>
        <taxon>Bacteria</taxon>
        <taxon>Bacillati</taxon>
        <taxon>Actinomycetota</taxon>
        <taxon>Actinomycetes</taxon>
        <taxon>Micromonosporales</taxon>
        <taxon>Micromonosporaceae</taxon>
        <taxon>Paractinoplanes</taxon>
    </lineage>
</organism>
<gene>
    <name evidence="1" type="ORF">SAMN05421748_13633</name>
</gene>
<accession>A0A285KB93</accession>
<keyword evidence="2" id="KW-1185">Reference proteome</keyword>
<evidence type="ECO:0000313" key="2">
    <source>
        <dbReference type="Proteomes" id="UP000219612"/>
    </source>
</evidence>
<reference evidence="1 2" key="1">
    <citation type="submission" date="2017-09" db="EMBL/GenBank/DDBJ databases">
        <authorList>
            <person name="Ehlers B."/>
            <person name="Leendertz F.H."/>
        </authorList>
    </citation>
    <scope>NUCLEOTIDE SEQUENCE [LARGE SCALE GENOMIC DNA]</scope>
    <source>
        <strain evidence="1 2">CGMCC 4.6857</strain>
    </source>
</reference>
<dbReference type="RefSeq" id="WP_097328292.1">
    <property type="nucleotide sequence ID" value="NZ_OBDY01000036.1"/>
</dbReference>
<name>A0A285KB93_9ACTN</name>